<sequence length="352" mass="37625">MISANYFDGLSARLHLVNLELGNGMIGLAGADIVKSYPLSEVAMAEPFAGAASVLDFADGARCEIGDPAAKAAVAAALGYRKSRVVRWQERWYGALIAVVLLTVTVLAAVKWGIPALAERAVAGLPVSVDKQVGDTAFKALEGGWFAESRLSEQRIAEVQEVFDSVAPAVSRVPLRLVVMSAEDLPPNALAFPDGRIVITDSMILHILGEENHFSDDNYAALAGVLAHEIGHIEGRHSMRALARSSLMAVLSAALVGDFSAVVAGAPAVLFDMDYSRDMERKADDYAINVLLEQQLPPAALADLFDTLDEAAPGQSSLPRWMQEAGQYLSSHPATEERSAYLRNAGKRGKQQ</sequence>
<keyword evidence="1 6" id="KW-0645">Protease</keyword>
<accession>A0ABS8IS25</accession>
<evidence type="ECO:0000256" key="1">
    <source>
        <dbReference type="ARBA" id="ARBA00022670"/>
    </source>
</evidence>
<dbReference type="RefSeq" id="WP_229432306.1">
    <property type="nucleotide sequence ID" value="NZ_JAJHPV010000013.1"/>
</dbReference>
<evidence type="ECO:0000256" key="5">
    <source>
        <dbReference type="ARBA" id="ARBA00023049"/>
    </source>
</evidence>
<keyword evidence="12" id="KW-1185">Reference proteome</keyword>
<evidence type="ECO:0000256" key="2">
    <source>
        <dbReference type="ARBA" id="ARBA00022723"/>
    </source>
</evidence>
<keyword evidence="2" id="KW-0479">Metal-binding</keyword>
<dbReference type="Gene3D" id="3.30.2010.10">
    <property type="entry name" value="Metalloproteases ('zincins'), catalytic domain"/>
    <property type="match status" value="1"/>
</dbReference>
<dbReference type="Pfam" id="PF23368">
    <property type="entry name" value="DUF7092"/>
    <property type="match status" value="1"/>
</dbReference>
<evidence type="ECO:0000256" key="7">
    <source>
        <dbReference type="SAM" id="MobiDB-lite"/>
    </source>
</evidence>
<evidence type="ECO:0000259" key="9">
    <source>
        <dbReference type="Pfam" id="PF01435"/>
    </source>
</evidence>
<dbReference type="InterPro" id="IPR055518">
    <property type="entry name" value="DUF7092"/>
</dbReference>
<dbReference type="Pfam" id="PF01435">
    <property type="entry name" value="Peptidase_M48"/>
    <property type="match status" value="1"/>
</dbReference>
<protein>
    <submittedName>
        <fullName evidence="11">M48 family metallopeptidase</fullName>
    </submittedName>
</protein>
<feature type="transmembrane region" description="Helical" evidence="8">
    <location>
        <begin position="247"/>
        <end position="271"/>
    </location>
</feature>
<evidence type="ECO:0000256" key="8">
    <source>
        <dbReference type="SAM" id="Phobius"/>
    </source>
</evidence>
<evidence type="ECO:0000313" key="12">
    <source>
        <dbReference type="Proteomes" id="UP001198701"/>
    </source>
</evidence>
<feature type="region of interest" description="Disordered" evidence="7">
    <location>
        <begin position="326"/>
        <end position="352"/>
    </location>
</feature>
<feature type="domain" description="DUF7092" evidence="10">
    <location>
        <begin position="1"/>
        <end position="77"/>
    </location>
</feature>
<comment type="similarity">
    <text evidence="6">Belongs to the peptidase M48 family.</text>
</comment>
<dbReference type="InterPro" id="IPR051156">
    <property type="entry name" value="Mito/Outer_Membr_Metalloprot"/>
</dbReference>
<evidence type="ECO:0000259" key="10">
    <source>
        <dbReference type="Pfam" id="PF23368"/>
    </source>
</evidence>
<dbReference type="EMBL" id="JAJHPV010000013">
    <property type="protein sequence ID" value="MCC6071394.1"/>
    <property type="molecule type" value="Genomic_DNA"/>
</dbReference>
<evidence type="ECO:0000256" key="4">
    <source>
        <dbReference type="ARBA" id="ARBA00022833"/>
    </source>
</evidence>
<comment type="cofactor">
    <cofactor evidence="6">
        <name>Zn(2+)</name>
        <dbReference type="ChEBI" id="CHEBI:29105"/>
    </cofactor>
    <text evidence="6">Binds 1 zinc ion per subunit.</text>
</comment>
<proteinExistence type="inferred from homology"/>
<evidence type="ECO:0000256" key="3">
    <source>
        <dbReference type="ARBA" id="ARBA00022801"/>
    </source>
</evidence>
<comment type="caution">
    <text evidence="11">The sequence shown here is derived from an EMBL/GenBank/DDBJ whole genome shotgun (WGS) entry which is preliminary data.</text>
</comment>
<dbReference type="InterPro" id="IPR001915">
    <property type="entry name" value="Peptidase_M48"/>
</dbReference>
<dbReference type="PANTHER" id="PTHR22726:SF1">
    <property type="entry name" value="METALLOENDOPEPTIDASE OMA1, MITOCHONDRIAL"/>
    <property type="match status" value="1"/>
</dbReference>
<organism evidence="11 12">
    <name type="scientific">Massilia agrisoli</name>
    <dbReference type="NCBI Taxonomy" id="2892444"/>
    <lineage>
        <taxon>Bacteria</taxon>
        <taxon>Pseudomonadati</taxon>
        <taxon>Pseudomonadota</taxon>
        <taxon>Betaproteobacteria</taxon>
        <taxon>Burkholderiales</taxon>
        <taxon>Oxalobacteraceae</taxon>
        <taxon>Telluria group</taxon>
        <taxon>Massilia</taxon>
    </lineage>
</organism>
<keyword evidence="4 6" id="KW-0862">Zinc</keyword>
<feature type="transmembrane region" description="Helical" evidence="8">
    <location>
        <begin position="92"/>
        <end position="114"/>
    </location>
</feature>
<dbReference type="CDD" id="cd07332">
    <property type="entry name" value="M48C_Oma1_like"/>
    <property type="match status" value="1"/>
</dbReference>
<evidence type="ECO:0000313" key="11">
    <source>
        <dbReference type="EMBL" id="MCC6071394.1"/>
    </source>
</evidence>
<keyword evidence="8" id="KW-0472">Membrane</keyword>
<reference evidence="11 12" key="1">
    <citation type="submission" date="2021-11" db="EMBL/GenBank/DDBJ databases">
        <authorList>
            <person name="Huq M.A."/>
        </authorList>
    </citation>
    <scope>NUCLEOTIDE SEQUENCE [LARGE SCALE GENOMIC DNA]</scope>
    <source>
        <strain evidence="11 12">MAHUQ-52</strain>
    </source>
</reference>
<keyword evidence="3 6" id="KW-0378">Hydrolase</keyword>
<evidence type="ECO:0000256" key="6">
    <source>
        <dbReference type="RuleBase" id="RU003983"/>
    </source>
</evidence>
<keyword evidence="5 6" id="KW-0482">Metalloprotease</keyword>
<keyword evidence="8" id="KW-1133">Transmembrane helix</keyword>
<name>A0ABS8IS25_9BURK</name>
<dbReference type="PANTHER" id="PTHR22726">
    <property type="entry name" value="METALLOENDOPEPTIDASE OMA1"/>
    <property type="match status" value="1"/>
</dbReference>
<keyword evidence="8" id="KW-0812">Transmembrane</keyword>
<feature type="domain" description="Peptidase M48" evidence="9">
    <location>
        <begin position="154"/>
        <end position="344"/>
    </location>
</feature>
<dbReference type="Proteomes" id="UP001198701">
    <property type="component" value="Unassembled WGS sequence"/>
</dbReference>
<gene>
    <name evidence="11" type="ORF">LMJ30_10540</name>
</gene>